<dbReference type="PANTHER" id="PTHR30038:SF7">
    <property type="entry name" value="TUNGSTEN-CONTAINING GLYCERALDEHYDE-3-PHOSPHATE:FERREDOXIN OXIDOREDUCTASE"/>
    <property type="match status" value="1"/>
</dbReference>
<dbReference type="GO" id="GO:0009055">
    <property type="term" value="F:electron transfer activity"/>
    <property type="evidence" value="ECO:0007669"/>
    <property type="project" value="InterPro"/>
</dbReference>
<evidence type="ECO:0000313" key="11">
    <source>
        <dbReference type="Proteomes" id="UP000001968"/>
    </source>
</evidence>
<proteinExistence type="inferred from homology"/>
<comment type="similarity">
    <text evidence="2">Belongs to the AOR/FOR family.</text>
</comment>
<keyword evidence="7" id="KW-0411">Iron-sulfur</keyword>
<dbReference type="SUPFAM" id="SSF48310">
    <property type="entry name" value="Aldehyde ferredoxin oxidoreductase, C-terminal domains"/>
    <property type="match status" value="1"/>
</dbReference>
<evidence type="ECO:0000256" key="4">
    <source>
        <dbReference type="ARBA" id="ARBA00022723"/>
    </source>
</evidence>
<dbReference type="Pfam" id="PF01314">
    <property type="entry name" value="AFOR_C"/>
    <property type="match status" value="1"/>
</dbReference>
<feature type="domain" description="Aldehyde ferredoxin oxidoreductase N-terminal" evidence="9">
    <location>
        <begin position="4"/>
        <end position="205"/>
    </location>
</feature>
<comment type="cofactor">
    <cofactor evidence="8">
        <name>tungstopterin</name>
        <dbReference type="ChEBI" id="CHEBI:30402"/>
    </cofactor>
</comment>
<dbReference type="InterPro" id="IPR036503">
    <property type="entry name" value="Ald_Fedxn_OxRdtase_N_sf"/>
</dbReference>
<keyword evidence="6" id="KW-0408">Iron</keyword>
<evidence type="ECO:0000256" key="3">
    <source>
        <dbReference type="ARBA" id="ARBA00022485"/>
    </source>
</evidence>
<evidence type="ECO:0000256" key="2">
    <source>
        <dbReference type="ARBA" id="ARBA00011032"/>
    </source>
</evidence>
<evidence type="ECO:0000256" key="1">
    <source>
        <dbReference type="ARBA" id="ARBA00001966"/>
    </source>
</evidence>
<dbReference type="eggNOG" id="COG2414">
    <property type="taxonomic scope" value="Bacteria"/>
</dbReference>
<dbReference type="EMBL" id="CP000448">
    <property type="protein sequence ID" value="ABI69133.1"/>
    <property type="molecule type" value="Genomic_DNA"/>
</dbReference>
<keyword evidence="4" id="KW-0479">Metal-binding</keyword>
<dbReference type="Gene3D" id="3.60.9.10">
    <property type="entry name" value="Aldehyde ferredoxin oxidoreductase, N-terminal domain"/>
    <property type="match status" value="1"/>
</dbReference>
<dbReference type="GO" id="GO:0046872">
    <property type="term" value="F:metal ion binding"/>
    <property type="evidence" value="ECO:0007669"/>
    <property type="project" value="UniProtKB-KW"/>
</dbReference>
<gene>
    <name evidence="10" type="ordered locus">Swol_1835</name>
</gene>
<evidence type="ECO:0000313" key="10">
    <source>
        <dbReference type="EMBL" id="ABI69133.1"/>
    </source>
</evidence>
<dbReference type="Gene3D" id="1.10.569.10">
    <property type="entry name" value="Aldehyde Ferredoxin Oxidoreductase Protein, subunit A, domain 2"/>
    <property type="match status" value="1"/>
</dbReference>
<dbReference type="Gene3D" id="1.10.599.10">
    <property type="entry name" value="Aldehyde Ferredoxin Oxidoreductase Protein, subunit A, domain 3"/>
    <property type="match status" value="1"/>
</dbReference>
<dbReference type="AlphaFoldDB" id="Q0AVX1"/>
<dbReference type="SMART" id="SM00790">
    <property type="entry name" value="AFOR_N"/>
    <property type="match status" value="1"/>
</dbReference>
<evidence type="ECO:0000259" key="9">
    <source>
        <dbReference type="SMART" id="SM00790"/>
    </source>
</evidence>
<name>Q0AVX1_SYNWW</name>
<evidence type="ECO:0000256" key="8">
    <source>
        <dbReference type="ARBA" id="ARBA00049934"/>
    </source>
</evidence>
<keyword evidence="3" id="KW-0004">4Fe-4S</keyword>
<dbReference type="GO" id="GO:0033726">
    <property type="term" value="F:aldehyde ferredoxin oxidoreductase activity"/>
    <property type="evidence" value="ECO:0007669"/>
    <property type="project" value="UniProtKB-EC"/>
</dbReference>
<evidence type="ECO:0000256" key="7">
    <source>
        <dbReference type="ARBA" id="ARBA00023014"/>
    </source>
</evidence>
<dbReference type="Pfam" id="PF02730">
    <property type="entry name" value="AFOR_N"/>
    <property type="match status" value="1"/>
</dbReference>
<accession>Q0AVX1</accession>
<reference evidence="11" key="1">
    <citation type="journal article" date="2010" name="Environ. Microbiol.">
        <title>The genome of Syntrophomonas wolfei: new insights into syntrophic metabolism and biohydrogen production.</title>
        <authorList>
            <person name="Sieber J.R."/>
            <person name="Sims D.R."/>
            <person name="Han C."/>
            <person name="Kim E."/>
            <person name="Lykidis A."/>
            <person name="Lapidus A.L."/>
            <person name="McDonnald E."/>
            <person name="Rohlin L."/>
            <person name="Culley D.E."/>
            <person name="Gunsalus R."/>
            <person name="McInerney M.J."/>
        </authorList>
    </citation>
    <scope>NUCLEOTIDE SEQUENCE [LARGE SCALE GENOMIC DNA]</scope>
    <source>
        <strain evidence="11">DSM 2245B / Goettingen</strain>
    </source>
</reference>
<dbReference type="SUPFAM" id="SSF56228">
    <property type="entry name" value="Aldehyde ferredoxin oxidoreductase, N-terminal domain"/>
    <property type="match status" value="1"/>
</dbReference>
<dbReference type="InterPro" id="IPR036021">
    <property type="entry name" value="Tungsten_al_ferr_oxy-like_C"/>
</dbReference>
<dbReference type="InterPro" id="IPR001203">
    <property type="entry name" value="OxRdtase_Ald_Fedxn_C"/>
</dbReference>
<dbReference type="RefSeq" id="WP_011641228.1">
    <property type="nucleotide sequence ID" value="NC_008346.1"/>
</dbReference>
<keyword evidence="11" id="KW-1185">Reference proteome</keyword>
<dbReference type="InterPro" id="IPR013984">
    <property type="entry name" value="Ald_Fedxn_OxRdtase_dom2"/>
</dbReference>
<protein>
    <submittedName>
        <fullName evidence="10">Aldehyde ferredoxin oxidoreductase</fullName>
        <ecNumber evidence="10">1.2.7.5</ecNumber>
    </submittedName>
</protein>
<dbReference type="HOGENOM" id="CLU_020364_1_0_9"/>
<evidence type="ECO:0000256" key="6">
    <source>
        <dbReference type="ARBA" id="ARBA00023004"/>
    </source>
</evidence>
<dbReference type="EC" id="1.2.7.5" evidence="10"/>
<dbReference type="GO" id="GO:0051539">
    <property type="term" value="F:4 iron, 4 sulfur cluster binding"/>
    <property type="evidence" value="ECO:0007669"/>
    <property type="project" value="UniProtKB-KW"/>
</dbReference>
<keyword evidence="5 10" id="KW-0560">Oxidoreductase</keyword>
<dbReference type="STRING" id="335541.Swol_1835"/>
<dbReference type="Proteomes" id="UP000001968">
    <property type="component" value="Chromosome"/>
</dbReference>
<dbReference type="KEGG" id="swo:Swol_1835"/>
<evidence type="ECO:0000256" key="5">
    <source>
        <dbReference type="ARBA" id="ARBA00023002"/>
    </source>
</evidence>
<comment type="cofactor">
    <cofactor evidence="1">
        <name>[4Fe-4S] cluster</name>
        <dbReference type="ChEBI" id="CHEBI:49883"/>
    </cofactor>
</comment>
<dbReference type="InterPro" id="IPR013985">
    <property type="entry name" value="Ald_Fedxn_OxRdtase_dom3"/>
</dbReference>
<organism evidence="10 11">
    <name type="scientific">Syntrophomonas wolfei subsp. wolfei (strain DSM 2245B / Goettingen)</name>
    <dbReference type="NCBI Taxonomy" id="335541"/>
    <lineage>
        <taxon>Bacteria</taxon>
        <taxon>Bacillati</taxon>
        <taxon>Bacillota</taxon>
        <taxon>Clostridia</taxon>
        <taxon>Eubacteriales</taxon>
        <taxon>Syntrophomonadaceae</taxon>
        <taxon>Syntrophomonas</taxon>
    </lineage>
</organism>
<sequence>MFGYAGKMLEVNLSTQKIKTRKLEPDLARDYIGGIGFNARILYDEIPAGADPLGPDNVLVFSVGCLVGTPFPTASRMEVSAKSPASNGFGSSNSGAFLGLRLKCAGYDGMIIKGQAQKPVYLLIEEDTIEIKEASFIWGKDAWESIDLLKARHYGAEIMLIGQAGENLVRFASIENGYYDGFGRTGMGAVMGSKKLKAVVVRGSKPIVPADPQGVLELSAKGQKLIKSASSYQAFCAYGTMNATIPYGGFNALSVHNYSRGTLPDWKQKAGRQIVDIYGSRHIACQSCIIACGHLAEINEGKYAGTLVKDMEITPTVSYSSNVGLSTEASIKSSELCQRYGIDMSSSGSVIAFAMELYQKGIINKDDVGYELAFGDDDAAFALLRDISLRQGIGDILAEGVKRAAEHWPGADDYAIHVKGVEVPMIDPRGRWSTWTLGMLTNIRGGDHLRCRNPVENLRYNENLYHYQKERFGFKKPMYDRLDMPENLKSAAIDLESDTVDIAIMSKWAEDLINLYNSVGICIRPPIMETIGPTLLAEIYTCMTGIPMSPDELMMGSERAWNLMKLFNIRHGEVAGDSKFPRRFYRELQSGNIVDEDKVQAVLEQYWQARGWDPGTGHPLPETEKRLGI</sequence>
<dbReference type="PANTHER" id="PTHR30038">
    <property type="entry name" value="ALDEHYDE FERREDOXIN OXIDOREDUCTASE"/>
    <property type="match status" value="1"/>
</dbReference>
<dbReference type="InterPro" id="IPR013983">
    <property type="entry name" value="Ald_Fedxn_OxRdtase_N"/>
</dbReference>
<dbReference type="InterPro" id="IPR051919">
    <property type="entry name" value="W-dependent_AOR"/>
</dbReference>